<reference evidence="3" key="1">
    <citation type="submission" date="2023-07" db="EMBL/GenBank/DDBJ databases">
        <title>Whole genome shotgun sequence of Streptomyces achromogenes subsp. rubradiris NBRC 14000.</title>
        <authorList>
            <person name="Komaki H."/>
            <person name="Tamura T."/>
        </authorList>
    </citation>
    <scope>NUCLEOTIDE SEQUENCE [LARGE SCALE GENOMIC DNA]</scope>
    <source>
        <strain evidence="3">NBRC 14000</strain>
    </source>
</reference>
<dbReference type="EMBL" id="BNEA01000015">
    <property type="protein sequence ID" value="GHI56315.1"/>
    <property type="molecule type" value="Genomic_DNA"/>
</dbReference>
<name>A0ABQ3RKC3_STRRR</name>
<accession>A0ABQ3RKC3</accession>
<gene>
    <name evidence="2" type="ORF">Srubr_61610</name>
</gene>
<organism evidence="2 3">
    <name type="scientific">Streptomyces rubradiris</name>
    <name type="common">Streptomyces achromogenes subsp. rubradiris</name>
    <dbReference type="NCBI Taxonomy" id="285531"/>
    <lineage>
        <taxon>Bacteria</taxon>
        <taxon>Bacillati</taxon>
        <taxon>Actinomycetota</taxon>
        <taxon>Actinomycetes</taxon>
        <taxon>Kitasatosporales</taxon>
        <taxon>Streptomycetaceae</taxon>
        <taxon>Streptomyces</taxon>
    </lineage>
</organism>
<proteinExistence type="predicted"/>
<keyword evidence="3" id="KW-1185">Reference proteome</keyword>
<protein>
    <submittedName>
        <fullName evidence="2">Uncharacterized protein</fullName>
    </submittedName>
</protein>
<feature type="region of interest" description="Disordered" evidence="1">
    <location>
        <begin position="1"/>
        <end position="42"/>
    </location>
</feature>
<sequence>MSVQRFDRHVHQRPRRETTGPSDGPRTKAPAPKQPPHEEFEHGRGLALVEAHAARWGITFFGGFSPRSKAVWFEHREAAEVRGAGAIRPDLP</sequence>
<evidence type="ECO:0000256" key="1">
    <source>
        <dbReference type="SAM" id="MobiDB-lite"/>
    </source>
</evidence>
<evidence type="ECO:0000313" key="2">
    <source>
        <dbReference type="EMBL" id="GHI56315.1"/>
    </source>
</evidence>
<dbReference type="InterPro" id="IPR036890">
    <property type="entry name" value="HATPase_C_sf"/>
</dbReference>
<dbReference type="Gene3D" id="3.30.565.10">
    <property type="entry name" value="Histidine kinase-like ATPase, C-terminal domain"/>
    <property type="match status" value="1"/>
</dbReference>
<dbReference type="Proteomes" id="UP000646738">
    <property type="component" value="Unassembled WGS sequence"/>
</dbReference>
<evidence type="ECO:0000313" key="3">
    <source>
        <dbReference type="Proteomes" id="UP000646738"/>
    </source>
</evidence>
<comment type="caution">
    <text evidence="2">The sequence shown here is derived from an EMBL/GenBank/DDBJ whole genome shotgun (WGS) entry which is preliminary data.</text>
</comment>